<evidence type="ECO:0000313" key="2">
    <source>
        <dbReference type="EMBL" id="GIT96710.1"/>
    </source>
</evidence>
<comment type="caution">
    <text evidence="2">The sequence shown here is derived from an EMBL/GenBank/DDBJ whole genome shotgun (WGS) entry which is preliminary data.</text>
</comment>
<accession>A0ABQ4NQL9</accession>
<dbReference type="Proteomes" id="UP000786693">
    <property type="component" value="Unassembled WGS sequence"/>
</dbReference>
<evidence type="ECO:0000256" key="1">
    <source>
        <dbReference type="SAM" id="MobiDB-lite"/>
    </source>
</evidence>
<feature type="compositionally biased region" description="Basic and acidic residues" evidence="1">
    <location>
        <begin position="1"/>
        <end position="13"/>
    </location>
</feature>
<protein>
    <submittedName>
        <fullName evidence="2">Uncharacterized protein</fullName>
    </submittedName>
</protein>
<gene>
    <name evidence="2" type="ORF">JANAI62_33330</name>
</gene>
<keyword evidence="3" id="KW-1185">Reference proteome</keyword>
<proteinExistence type="predicted"/>
<sequence>MGTKDAQDMDNRTLHAAQHGTPDPLPVCCGAVKRPTRSPLAQSDQMSGRISGRAVFERVCLVQMAAEAV</sequence>
<name>A0ABQ4NQL9_9RHOB</name>
<organism evidence="2 3">
    <name type="scientific">Jannaschia pagri</name>
    <dbReference type="NCBI Taxonomy" id="2829797"/>
    <lineage>
        <taxon>Bacteria</taxon>
        <taxon>Pseudomonadati</taxon>
        <taxon>Pseudomonadota</taxon>
        <taxon>Alphaproteobacteria</taxon>
        <taxon>Rhodobacterales</taxon>
        <taxon>Roseobacteraceae</taxon>
        <taxon>Jannaschia</taxon>
    </lineage>
</organism>
<evidence type="ECO:0000313" key="3">
    <source>
        <dbReference type="Proteomes" id="UP000786693"/>
    </source>
</evidence>
<feature type="region of interest" description="Disordered" evidence="1">
    <location>
        <begin position="1"/>
        <end position="25"/>
    </location>
</feature>
<reference evidence="2 3" key="1">
    <citation type="submission" date="2021-05" db="EMBL/GenBank/DDBJ databases">
        <title>Bacteria Genome sequencing.</title>
        <authorList>
            <person name="Takabe Y."/>
            <person name="Nakajima Y."/>
            <person name="Suzuki S."/>
            <person name="Shiozaki T."/>
        </authorList>
    </citation>
    <scope>NUCLEOTIDE SEQUENCE [LARGE SCALE GENOMIC DNA]</scope>
    <source>
        <strain evidence="2 3">AI_62</strain>
    </source>
</reference>
<dbReference type="EMBL" id="BPFH01000007">
    <property type="protein sequence ID" value="GIT96710.1"/>
    <property type="molecule type" value="Genomic_DNA"/>
</dbReference>